<dbReference type="PROSITE" id="PS50059">
    <property type="entry name" value="FKBP_PPIASE"/>
    <property type="match status" value="1"/>
</dbReference>
<feature type="region of interest" description="Disordered" evidence="6">
    <location>
        <begin position="323"/>
        <end position="343"/>
    </location>
</feature>
<dbReference type="InterPro" id="IPR041232">
    <property type="entry name" value="NPL"/>
</dbReference>
<feature type="region of interest" description="Disordered" evidence="6">
    <location>
        <begin position="139"/>
        <end position="161"/>
    </location>
</feature>
<reference evidence="8 9" key="1">
    <citation type="submission" date="2024-01" db="EMBL/GenBank/DDBJ databases">
        <title>The genomes of 5 underutilized Papilionoideae crops provide insights into root nodulation and disease resistanc.</title>
        <authorList>
            <person name="Jiang F."/>
        </authorList>
    </citation>
    <scope>NUCLEOTIDE SEQUENCE [LARGE SCALE GENOMIC DNA]</scope>
    <source>
        <strain evidence="8">JINMINGXINNONG_FW02</strain>
        <tissue evidence="8">Leaves</tissue>
    </source>
</reference>
<feature type="compositionally biased region" description="Basic and acidic residues" evidence="6">
    <location>
        <begin position="182"/>
        <end position="193"/>
    </location>
</feature>
<evidence type="ECO:0000313" key="8">
    <source>
        <dbReference type="EMBL" id="KAK7341024.1"/>
    </source>
</evidence>
<organism evidence="8 9">
    <name type="scientific">Phaseolus coccineus</name>
    <name type="common">Scarlet runner bean</name>
    <name type="synonym">Phaseolus multiflorus</name>
    <dbReference type="NCBI Taxonomy" id="3886"/>
    <lineage>
        <taxon>Eukaryota</taxon>
        <taxon>Viridiplantae</taxon>
        <taxon>Streptophyta</taxon>
        <taxon>Embryophyta</taxon>
        <taxon>Tracheophyta</taxon>
        <taxon>Spermatophyta</taxon>
        <taxon>Magnoliopsida</taxon>
        <taxon>eudicotyledons</taxon>
        <taxon>Gunneridae</taxon>
        <taxon>Pentapetalae</taxon>
        <taxon>rosids</taxon>
        <taxon>fabids</taxon>
        <taxon>Fabales</taxon>
        <taxon>Fabaceae</taxon>
        <taxon>Papilionoideae</taxon>
        <taxon>50 kb inversion clade</taxon>
        <taxon>NPAAA clade</taxon>
        <taxon>indigoferoid/millettioid clade</taxon>
        <taxon>Phaseoleae</taxon>
        <taxon>Phaseolus</taxon>
    </lineage>
</organism>
<dbReference type="EC" id="5.2.1.8" evidence="2 5"/>
<dbReference type="EMBL" id="JAYMYR010000009">
    <property type="protein sequence ID" value="KAK7341024.1"/>
    <property type="molecule type" value="Genomic_DNA"/>
</dbReference>
<evidence type="ECO:0000256" key="5">
    <source>
        <dbReference type="PROSITE-ProRule" id="PRU00277"/>
    </source>
</evidence>
<feature type="compositionally biased region" description="Polar residues" evidence="6">
    <location>
        <begin position="467"/>
        <end position="476"/>
    </location>
</feature>
<evidence type="ECO:0000256" key="6">
    <source>
        <dbReference type="SAM" id="MobiDB-lite"/>
    </source>
</evidence>
<dbReference type="Gene3D" id="3.10.50.40">
    <property type="match status" value="1"/>
</dbReference>
<feature type="region of interest" description="Disordered" evidence="6">
    <location>
        <begin position="362"/>
        <end position="414"/>
    </location>
</feature>
<dbReference type="SUPFAM" id="SSF54534">
    <property type="entry name" value="FKBP-like"/>
    <property type="match status" value="1"/>
</dbReference>
<evidence type="ECO:0000256" key="1">
    <source>
        <dbReference type="ARBA" id="ARBA00000971"/>
    </source>
</evidence>
<protein>
    <recommendedName>
        <fullName evidence="2 5">peptidylprolyl isomerase</fullName>
        <ecNumber evidence="2 5">5.2.1.8</ecNumber>
    </recommendedName>
</protein>
<keyword evidence="9" id="KW-1185">Reference proteome</keyword>
<evidence type="ECO:0000256" key="4">
    <source>
        <dbReference type="ARBA" id="ARBA00023235"/>
    </source>
</evidence>
<dbReference type="PANTHER" id="PTHR43811:SF48">
    <property type="entry name" value="PEPTIDYL-PROLYL CIS-TRANS ISOMERASE FKBP43"/>
    <property type="match status" value="1"/>
</dbReference>
<evidence type="ECO:0000256" key="3">
    <source>
        <dbReference type="ARBA" id="ARBA00023110"/>
    </source>
</evidence>
<dbReference type="InterPro" id="IPR001179">
    <property type="entry name" value="PPIase_FKBP_dom"/>
</dbReference>
<sequence length="691" mass="76717">MQIPEWMNHHSTNYSSSRVGLGGAEEEAVVGDMAFWGVEVKPGKPFTHKYEDSKGRLHISMATLGLGTATTKSTLQCNVGNRSPVYLCCLYPGNAESLQLNLELEEVDQVLFSVIGPRSIHLCGYYLTTARNTNLVDDSESYGEDIADTETERSDYSDEDDYEDSFIDDDIVPEAFSPSPISKEEEASHDTRPKIRKGSLRRLRKRYQSVESDDDGCCGEKIIGNDRMHDQIQETDNEDSLPISSLYKNKTSGRVVDQEMDVSVVIGAGAASNKNGEDGGNSTFETNLEAGHVLVDSLTHREAVPSKHLVDPCTSLDVRDIKNSKKKKKRKEKETKSSCNGHSIKLDNVIDELKMEEMTQDIVAGGKQQQHADDKETETTDKILSSSQVDHGLGEKPKKKRKLRSNEGMDSISTDGYHISLVNLPLRNEQHTVNEDVEISGNVALPSAETDPKKNRTKGKKKEQLNKSDNGYNENAIQEDKANRDAAGSQNVIYNFFEEKQKHQKLTNEKMVDNGAFDLPDGNQSENRKVKKRKKMSKSQGNGEVVNSNVAVYVERSGETEMMEEDRNKGVDAKPSHVRTLTNGLVIQEQEKGIKDGKIAASGKKISIYYTGKLKENGTVFESNAGQAPFKFRLGKGEVIEGWDVGLEGMQVGEKRRLVIPPSLTSESEGHSAKIPPNSWLVYDIELVKVH</sequence>
<evidence type="ECO:0000313" key="9">
    <source>
        <dbReference type="Proteomes" id="UP001374584"/>
    </source>
</evidence>
<feature type="compositionally biased region" description="Basic and acidic residues" evidence="6">
    <location>
        <begin position="370"/>
        <end position="381"/>
    </location>
</feature>
<dbReference type="InterPro" id="IPR046357">
    <property type="entry name" value="PPIase_dom_sf"/>
</dbReference>
<gene>
    <name evidence="8" type="ORF">VNO80_23948</name>
</gene>
<dbReference type="Gene3D" id="2.60.120.340">
    <property type="entry name" value="Nucleoplasmin core domain"/>
    <property type="match status" value="1"/>
</dbReference>
<comment type="catalytic activity">
    <reaction evidence="1 5">
        <text>[protein]-peptidylproline (omega=180) = [protein]-peptidylproline (omega=0)</text>
        <dbReference type="Rhea" id="RHEA:16237"/>
        <dbReference type="Rhea" id="RHEA-COMP:10747"/>
        <dbReference type="Rhea" id="RHEA-COMP:10748"/>
        <dbReference type="ChEBI" id="CHEBI:83833"/>
        <dbReference type="ChEBI" id="CHEBI:83834"/>
        <dbReference type="EC" id="5.2.1.8"/>
    </reaction>
</comment>
<keyword evidence="4 5" id="KW-0413">Isomerase</keyword>
<dbReference type="GO" id="GO:0003755">
    <property type="term" value="F:peptidyl-prolyl cis-trans isomerase activity"/>
    <property type="evidence" value="ECO:0007669"/>
    <property type="project" value="UniProtKB-KW"/>
</dbReference>
<feature type="domain" description="PPIase FKBP-type" evidence="7">
    <location>
        <begin position="603"/>
        <end position="691"/>
    </location>
</feature>
<feature type="region of interest" description="Disordered" evidence="6">
    <location>
        <begin position="437"/>
        <end position="485"/>
    </location>
</feature>
<dbReference type="AlphaFoldDB" id="A0AAN9LRZ1"/>
<feature type="compositionally biased region" description="Acidic residues" evidence="6">
    <location>
        <begin position="139"/>
        <end position="149"/>
    </location>
</feature>
<name>A0AAN9LRZ1_PHACN</name>
<accession>A0AAN9LRZ1</accession>
<comment type="caution">
    <text evidence="8">The sequence shown here is derived from an EMBL/GenBank/DDBJ whole genome shotgun (WGS) entry which is preliminary data.</text>
</comment>
<dbReference type="Proteomes" id="UP001374584">
    <property type="component" value="Unassembled WGS sequence"/>
</dbReference>
<keyword evidence="3 5" id="KW-0697">Rotamase</keyword>
<proteinExistence type="predicted"/>
<evidence type="ECO:0000256" key="2">
    <source>
        <dbReference type="ARBA" id="ARBA00013194"/>
    </source>
</evidence>
<dbReference type="Pfam" id="PF17800">
    <property type="entry name" value="NPL"/>
    <property type="match status" value="1"/>
</dbReference>
<feature type="region of interest" description="Disordered" evidence="6">
    <location>
        <begin position="513"/>
        <end position="543"/>
    </location>
</feature>
<dbReference type="PANTHER" id="PTHR43811">
    <property type="entry name" value="FKBP-TYPE PEPTIDYL-PROLYL CIS-TRANS ISOMERASE FKPA"/>
    <property type="match status" value="1"/>
</dbReference>
<dbReference type="Pfam" id="PF00254">
    <property type="entry name" value="FKBP_C"/>
    <property type="match status" value="1"/>
</dbReference>
<feature type="region of interest" description="Disordered" evidence="6">
    <location>
        <begin position="173"/>
        <end position="197"/>
    </location>
</feature>
<evidence type="ECO:0000259" key="7">
    <source>
        <dbReference type="PROSITE" id="PS50059"/>
    </source>
</evidence>